<reference evidence="1 2" key="1">
    <citation type="submission" date="2024-10" db="EMBL/GenBank/DDBJ databases">
        <authorList>
            <person name="Deangelis K."/>
            <person name="Huntemann M."/>
            <person name="Clum A."/>
            <person name="Wang J."/>
            <person name="Palaniappan K."/>
            <person name="Ritter S."/>
            <person name="Chen I.-M."/>
            <person name="Stamatis D."/>
            <person name="Reddy T."/>
            <person name="O'Malley R."/>
            <person name="Daum C."/>
            <person name="Ng V."/>
            <person name="Ivanova N."/>
            <person name="Kyrpides N."/>
            <person name="Woyke T."/>
        </authorList>
    </citation>
    <scope>NUCLEOTIDE SEQUENCE [LARGE SCALE GENOMIC DNA]</scope>
    <source>
        <strain evidence="1 2">GAS97</strain>
    </source>
</reference>
<keyword evidence="2" id="KW-1185">Reference proteome</keyword>
<proteinExistence type="predicted"/>
<comment type="caution">
    <text evidence="1">The sequence shown here is derived from an EMBL/GenBank/DDBJ whole genome shotgun (WGS) entry which is preliminary data.</text>
</comment>
<organism evidence="1 2">
    <name type="scientific">Caballeronia udeis</name>
    <dbReference type="NCBI Taxonomy" id="1232866"/>
    <lineage>
        <taxon>Bacteria</taxon>
        <taxon>Pseudomonadati</taxon>
        <taxon>Pseudomonadota</taxon>
        <taxon>Betaproteobacteria</taxon>
        <taxon>Burkholderiales</taxon>
        <taxon>Burkholderiaceae</taxon>
        <taxon>Caballeronia</taxon>
    </lineage>
</organism>
<reference evidence="1 2" key="2">
    <citation type="submission" date="2024-11" db="EMBL/GenBank/DDBJ databases">
        <title>Using genomics to understand microbial adaptation to soil warming.</title>
        <authorList>
            <person name="Deangelis K.M. PhD."/>
        </authorList>
    </citation>
    <scope>NUCLEOTIDE SEQUENCE [LARGE SCALE GENOMIC DNA]</scope>
    <source>
        <strain evidence="1 2">GAS97</strain>
    </source>
</reference>
<dbReference type="EMBL" id="JBIYDN010000003">
    <property type="protein sequence ID" value="MFK4441367.1"/>
    <property type="molecule type" value="Genomic_DNA"/>
</dbReference>
<protein>
    <submittedName>
        <fullName evidence="1">Uncharacterized protein</fullName>
    </submittedName>
</protein>
<accession>A0ABW8MCH3</accession>
<evidence type="ECO:0000313" key="2">
    <source>
        <dbReference type="Proteomes" id="UP001620514"/>
    </source>
</evidence>
<evidence type="ECO:0000313" key="1">
    <source>
        <dbReference type="EMBL" id="MFK4441367.1"/>
    </source>
</evidence>
<dbReference type="Proteomes" id="UP001620514">
    <property type="component" value="Unassembled WGS sequence"/>
</dbReference>
<sequence>MIGLRCIDQTAGDALAVGSVIAYWQLCRD</sequence>
<name>A0ABW8MCH3_9BURK</name>
<gene>
    <name evidence="1" type="ORF">ABH943_001378</name>
</gene>